<accession>A0A6S7BIK6</accession>
<dbReference type="GO" id="GO:0043565">
    <property type="term" value="F:sequence-specific DNA binding"/>
    <property type="evidence" value="ECO:0007669"/>
    <property type="project" value="InterPro"/>
</dbReference>
<dbReference type="AlphaFoldDB" id="A0A6S7BIK6"/>
<gene>
    <name evidence="2" type="ORF">LMG28138_05007</name>
</gene>
<feature type="domain" description="HTH araC/xylS-type" evidence="1">
    <location>
        <begin position="99"/>
        <end position="133"/>
    </location>
</feature>
<evidence type="ECO:0000259" key="1">
    <source>
        <dbReference type="PROSITE" id="PS01124"/>
    </source>
</evidence>
<proteinExistence type="predicted"/>
<evidence type="ECO:0000313" key="3">
    <source>
        <dbReference type="Proteomes" id="UP000494115"/>
    </source>
</evidence>
<dbReference type="EMBL" id="CADIKM010000042">
    <property type="protein sequence ID" value="CAB3801408.1"/>
    <property type="molecule type" value="Genomic_DNA"/>
</dbReference>
<protein>
    <recommendedName>
        <fullName evidence="1">HTH araC/xylS-type domain-containing protein</fullName>
    </recommendedName>
</protein>
<dbReference type="Gene3D" id="1.10.10.60">
    <property type="entry name" value="Homeodomain-like"/>
    <property type="match status" value="1"/>
</dbReference>
<sequence>MPRRRCAERVTLRGLRVSLTSKRRAVPCAATQPSWTAGGFVAGAMMFPLVAWNDCHEIKPKKRIRKESAKRKSNVRGRLGEATSQDLEYCFHRAPAAPPVLSQAANVGFADQSHMTRHFLTTFRLTPGRWLQIVDNVSRD</sequence>
<dbReference type="PROSITE" id="PS01124">
    <property type="entry name" value="HTH_ARAC_FAMILY_2"/>
    <property type="match status" value="1"/>
</dbReference>
<dbReference type="GO" id="GO:0003700">
    <property type="term" value="F:DNA-binding transcription factor activity"/>
    <property type="evidence" value="ECO:0007669"/>
    <property type="project" value="InterPro"/>
</dbReference>
<keyword evidence="3" id="KW-1185">Reference proteome</keyword>
<dbReference type="InterPro" id="IPR018060">
    <property type="entry name" value="HTH_AraC"/>
</dbReference>
<organism evidence="2 3">
    <name type="scientific">Pararobbsia alpina</name>
    <dbReference type="NCBI Taxonomy" id="621374"/>
    <lineage>
        <taxon>Bacteria</taxon>
        <taxon>Pseudomonadati</taxon>
        <taxon>Pseudomonadota</taxon>
        <taxon>Betaproteobacteria</taxon>
        <taxon>Burkholderiales</taxon>
        <taxon>Burkholderiaceae</taxon>
        <taxon>Pararobbsia</taxon>
    </lineage>
</organism>
<dbReference type="Proteomes" id="UP000494115">
    <property type="component" value="Unassembled WGS sequence"/>
</dbReference>
<name>A0A6S7BIK6_9BURK</name>
<reference evidence="2 3" key="1">
    <citation type="submission" date="2020-04" db="EMBL/GenBank/DDBJ databases">
        <authorList>
            <person name="De Canck E."/>
        </authorList>
    </citation>
    <scope>NUCLEOTIDE SEQUENCE [LARGE SCALE GENOMIC DNA]</scope>
    <source>
        <strain evidence="2 3">LMG 28138</strain>
    </source>
</reference>
<evidence type="ECO:0000313" key="2">
    <source>
        <dbReference type="EMBL" id="CAB3801408.1"/>
    </source>
</evidence>